<keyword evidence="5" id="KW-1185">Reference proteome</keyword>
<dbReference type="RefSeq" id="WP_116848316.1">
    <property type="nucleotide sequence ID" value="NZ_QTJU01000006.1"/>
</dbReference>
<dbReference type="PROSITE" id="PS50977">
    <property type="entry name" value="HTH_TETR_2"/>
    <property type="match status" value="1"/>
</dbReference>
<dbReference type="Gene3D" id="1.10.357.10">
    <property type="entry name" value="Tetracycline Repressor, domain 2"/>
    <property type="match status" value="1"/>
</dbReference>
<evidence type="ECO:0000259" key="3">
    <source>
        <dbReference type="PROSITE" id="PS50977"/>
    </source>
</evidence>
<evidence type="ECO:0000313" key="5">
    <source>
        <dbReference type="Proteomes" id="UP000261284"/>
    </source>
</evidence>
<gene>
    <name evidence="4" type="ORF">DXN05_16145</name>
</gene>
<dbReference type="InterPro" id="IPR036271">
    <property type="entry name" value="Tet_transcr_reg_TetR-rel_C_sf"/>
</dbReference>
<comment type="caution">
    <text evidence="4">The sequence shown here is derived from an EMBL/GenBank/DDBJ whole genome shotgun (WGS) entry which is preliminary data.</text>
</comment>
<dbReference type="InterPro" id="IPR009057">
    <property type="entry name" value="Homeodomain-like_sf"/>
</dbReference>
<organism evidence="4 5">
    <name type="scientific">Deminuibacter soli</name>
    <dbReference type="NCBI Taxonomy" id="2291815"/>
    <lineage>
        <taxon>Bacteria</taxon>
        <taxon>Pseudomonadati</taxon>
        <taxon>Bacteroidota</taxon>
        <taxon>Chitinophagia</taxon>
        <taxon>Chitinophagales</taxon>
        <taxon>Chitinophagaceae</taxon>
        <taxon>Deminuibacter</taxon>
    </lineage>
</organism>
<dbReference type="Pfam" id="PF00440">
    <property type="entry name" value="TetR_N"/>
    <property type="match status" value="1"/>
</dbReference>
<evidence type="ECO:0000256" key="2">
    <source>
        <dbReference type="PROSITE-ProRule" id="PRU00335"/>
    </source>
</evidence>
<dbReference type="OrthoDB" id="6430772at2"/>
<dbReference type="GO" id="GO:0003677">
    <property type="term" value="F:DNA binding"/>
    <property type="evidence" value="ECO:0007669"/>
    <property type="project" value="UniProtKB-UniRule"/>
</dbReference>
<dbReference type="SUPFAM" id="SSF48498">
    <property type="entry name" value="Tetracyclin repressor-like, C-terminal domain"/>
    <property type="match status" value="1"/>
</dbReference>
<dbReference type="InterPro" id="IPR054422">
    <property type="entry name" value="TetR-like_HI_0893_C"/>
</dbReference>
<dbReference type="SUPFAM" id="SSF46689">
    <property type="entry name" value="Homeodomain-like"/>
    <property type="match status" value="1"/>
</dbReference>
<dbReference type="Proteomes" id="UP000261284">
    <property type="component" value="Unassembled WGS sequence"/>
</dbReference>
<sequence length="190" mass="22491">MKPRDENKIAQVYKATLKLVKARGLAGITMQSVAKEAEMATGTLYIYFKNKDAIIFNLFHVCVQNSAQVFFRNYNPSAPYKEALHLIWYNIMRHRMEHFDESVFLEQCFHSPFIDEPTKVRVKKMFDPLRELIERGKQEQELKDMDSFWLLSFMMGSINEVVKRAVYFNKKISDEMLEMNFMMCWDGMKA</sequence>
<name>A0A3E1NGD2_9BACT</name>
<dbReference type="AlphaFoldDB" id="A0A3E1NGD2"/>
<dbReference type="PANTHER" id="PTHR43479">
    <property type="entry name" value="ACREF/ENVCD OPERON REPRESSOR-RELATED"/>
    <property type="match status" value="1"/>
</dbReference>
<dbReference type="InterPro" id="IPR001647">
    <property type="entry name" value="HTH_TetR"/>
</dbReference>
<protein>
    <submittedName>
        <fullName evidence="4">TetR/AcrR family transcriptional regulator</fullName>
    </submittedName>
</protein>
<reference evidence="4 5" key="1">
    <citation type="submission" date="2018-08" db="EMBL/GenBank/DDBJ databases">
        <title>Chitinophagaceae sp. K23C18032701, a novel bacterium isolated from forest soil.</title>
        <authorList>
            <person name="Wang C."/>
        </authorList>
    </citation>
    <scope>NUCLEOTIDE SEQUENCE [LARGE SCALE GENOMIC DNA]</scope>
    <source>
        <strain evidence="4 5">K23C18032701</strain>
    </source>
</reference>
<feature type="DNA-binding region" description="H-T-H motif" evidence="2">
    <location>
        <begin position="29"/>
        <end position="48"/>
    </location>
</feature>
<keyword evidence="1 2" id="KW-0238">DNA-binding</keyword>
<proteinExistence type="predicted"/>
<dbReference type="InterPro" id="IPR050624">
    <property type="entry name" value="HTH-type_Tx_Regulator"/>
</dbReference>
<accession>A0A3E1NGD2</accession>
<dbReference type="PANTHER" id="PTHR43479:SF11">
    <property type="entry name" value="ACREF_ENVCD OPERON REPRESSOR-RELATED"/>
    <property type="match status" value="1"/>
</dbReference>
<dbReference type="PRINTS" id="PR00455">
    <property type="entry name" value="HTHTETR"/>
</dbReference>
<evidence type="ECO:0000313" key="4">
    <source>
        <dbReference type="EMBL" id="RFM27009.1"/>
    </source>
</evidence>
<dbReference type="EMBL" id="QTJU01000006">
    <property type="protein sequence ID" value="RFM27009.1"/>
    <property type="molecule type" value="Genomic_DNA"/>
</dbReference>
<evidence type="ECO:0000256" key="1">
    <source>
        <dbReference type="ARBA" id="ARBA00023125"/>
    </source>
</evidence>
<dbReference type="Pfam" id="PF22604">
    <property type="entry name" value="TetR_HI_0893_C"/>
    <property type="match status" value="1"/>
</dbReference>
<feature type="domain" description="HTH tetR-type" evidence="3">
    <location>
        <begin position="6"/>
        <end position="66"/>
    </location>
</feature>